<gene>
    <name evidence="2" type="ORF">BCR33DRAFT_94968</name>
</gene>
<keyword evidence="3" id="KW-1185">Reference proteome</keyword>
<evidence type="ECO:0000256" key="1">
    <source>
        <dbReference type="SAM" id="MobiDB-lite"/>
    </source>
</evidence>
<feature type="compositionally biased region" description="Low complexity" evidence="1">
    <location>
        <begin position="218"/>
        <end position="234"/>
    </location>
</feature>
<comment type="caution">
    <text evidence="2">The sequence shown here is derived from an EMBL/GenBank/DDBJ whole genome shotgun (WGS) entry which is preliminary data.</text>
</comment>
<dbReference type="OrthoDB" id="2127608at2759"/>
<reference evidence="2 3" key="1">
    <citation type="submission" date="2016-07" db="EMBL/GenBank/DDBJ databases">
        <title>Pervasive Adenine N6-methylation of Active Genes in Fungi.</title>
        <authorList>
            <consortium name="DOE Joint Genome Institute"/>
            <person name="Mondo S.J."/>
            <person name="Dannebaum R.O."/>
            <person name="Kuo R.C."/>
            <person name="Labutti K."/>
            <person name="Haridas S."/>
            <person name="Kuo A."/>
            <person name="Salamov A."/>
            <person name="Ahrendt S.R."/>
            <person name="Lipzen A."/>
            <person name="Sullivan W."/>
            <person name="Andreopoulos W.B."/>
            <person name="Clum A."/>
            <person name="Lindquist E."/>
            <person name="Daum C."/>
            <person name="Ramamoorthy G.K."/>
            <person name="Gryganskyi A."/>
            <person name="Culley D."/>
            <person name="Magnuson J.K."/>
            <person name="James T.Y."/>
            <person name="O'Malley M.A."/>
            <person name="Stajich J.E."/>
            <person name="Spatafora J.W."/>
            <person name="Visel A."/>
            <person name="Grigoriev I.V."/>
        </authorList>
    </citation>
    <scope>NUCLEOTIDE SEQUENCE [LARGE SCALE GENOMIC DNA]</scope>
    <source>
        <strain evidence="2 3">JEL800</strain>
    </source>
</reference>
<dbReference type="Proteomes" id="UP000193642">
    <property type="component" value="Unassembled WGS sequence"/>
</dbReference>
<accession>A0A1Y2CKG7</accession>
<organism evidence="2 3">
    <name type="scientific">Rhizoclosmatium globosum</name>
    <dbReference type="NCBI Taxonomy" id="329046"/>
    <lineage>
        <taxon>Eukaryota</taxon>
        <taxon>Fungi</taxon>
        <taxon>Fungi incertae sedis</taxon>
        <taxon>Chytridiomycota</taxon>
        <taxon>Chytridiomycota incertae sedis</taxon>
        <taxon>Chytridiomycetes</taxon>
        <taxon>Chytridiales</taxon>
        <taxon>Chytriomycetaceae</taxon>
        <taxon>Rhizoclosmatium</taxon>
    </lineage>
</organism>
<evidence type="ECO:0000313" key="3">
    <source>
        <dbReference type="Proteomes" id="UP000193642"/>
    </source>
</evidence>
<dbReference type="AlphaFoldDB" id="A0A1Y2CKG7"/>
<feature type="region of interest" description="Disordered" evidence="1">
    <location>
        <begin position="1"/>
        <end position="71"/>
    </location>
</feature>
<evidence type="ECO:0000313" key="2">
    <source>
        <dbReference type="EMBL" id="ORY47354.1"/>
    </source>
</evidence>
<proteinExistence type="predicted"/>
<feature type="region of interest" description="Disordered" evidence="1">
    <location>
        <begin position="210"/>
        <end position="235"/>
    </location>
</feature>
<dbReference type="EMBL" id="MCGO01000014">
    <property type="protein sequence ID" value="ORY47354.1"/>
    <property type="molecule type" value="Genomic_DNA"/>
</dbReference>
<feature type="compositionally biased region" description="Low complexity" evidence="1">
    <location>
        <begin position="29"/>
        <end position="68"/>
    </location>
</feature>
<protein>
    <submittedName>
        <fullName evidence="2">Uncharacterized protein</fullName>
    </submittedName>
</protein>
<name>A0A1Y2CKG7_9FUNG</name>
<sequence length="289" mass="31346">MKSSQLKKATSAAASSHKITDFFRKPTPSTTSAATKEAESETTANSATVAQSSSEAEAEAESMSKSTSQTTAAFATIANSCSTSTKQDQVSVIDVVDEMAMDVDVDHRRRNSLPLFDPADDNDDNLGDDPVDFKADLSVLEEIKAVVMDRDRDRTRENASNADTPVSTVSSTVCTKLSKSPQKKCVVFEEDDDDLDILLGSSYDFVSSSSDYKPESMIPQTPSTSSISTSTSTTKTKKLSQLEKLDSIMGTSKRSSKHAFSLDSLLKDKMKREKQIEEAKAIDSMLKKV</sequence>
<feature type="compositionally biased region" description="Low complexity" evidence="1">
    <location>
        <begin position="1"/>
        <end position="17"/>
    </location>
</feature>